<dbReference type="Gramene" id="ESQ47847">
    <property type="protein sequence ID" value="ESQ47847"/>
    <property type="gene ID" value="EUTSA_v10022383mg"/>
</dbReference>
<dbReference type="SUPFAM" id="SSF49599">
    <property type="entry name" value="TRAF domain-like"/>
    <property type="match status" value="2"/>
</dbReference>
<dbReference type="PANTHER" id="PTHR46162">
    <property type="entry name" value="TRAF-LIKE FAMILY PROTEIN"/>
    <property type="match status" value="1"/>
</dbReference>
<name>V4LZ92_EUTSA</name>
<dbReference type="OMA" id="NDAFTVE"/>
<feature type="region of interest" description="Disordered" evidence="1">
    <location>
        <begin position="1"/>
        <end position="27"/>
    </location>
</feature>
<dbReference type="Pfam" id="PF22486">
    <property type="entry name" value="MATH_2"/>
    <property type="match status" value="1"/>
</dbReference>
<reference evidence="3 4" key="1">
    <citation type="journal article" date="2013" name="Front. Plant Sci.">
        <title>The Reference Genome of the Halophytic Plant Eutrema salsugineum.</title>
        <authorList>
            <person name="Yang R."/>
            <person name="Jarvis D.E."/>
            <person name="Chen H."/>
            <person name="Beilstein M.A."/>
            <person name="Grimwood J."/>
            <person name="Jenkins J."/>
            <person name="Shu S."/>
            <person name="Prochnik S."/>
            <person name="Xin M."/>
            <person name="Ma C."/>
            <person name="Schmutz J."/>
            <person name="Wing R.A."/>
            <person name="Mitchell-Olds T."/>
            <person name="Schumaker K.S."/>
            <person name="Wang X."/>
        </authorList>
    </citation>
    <scope>NUCLEOTIDE SEQUENCE [LARGE SCALE GENOMIC DNA]</scope>
</reference>
<dbReference type="InterPro" id="IPR002083">
    <property type="entry name" value="MATH/TRAF_dom"/>
</dbReference>
<dbReference type="CDD" id="cd00121">
    <property type="entry name" value="MATH"/>
    <property type="match status" value="2"/>
</dbReference>
<dbReference type="PANTHER" id="PTHR46162:SF50">
    <property type="entry name" value="MATH DOMAIN-CONTAINING PROTEIN"/>
    <property type="match status" value="1"/>
</dbReference>
<accession>V4LZ92</accession>
<feature type="domain" description="MATH" evidence="2">
    <location>
        <begin position="46"/>
        <end position="161"/>
    </location>
</feature>
<organism evidence="3 4">
    <name type="scientific">Eutrema salsugineum</name>
    <name type="common">Saltwater cress</name>
    <name type="synonym">Sisymbrium salsugineum</name>
    <dbReference type="NCBI Taxonomy" id="72664"/>
    <lineage>
        <taxon>Eukaryota</taxon>
        <taxon>Viridiplantae</taxon>
        <taxon>Streptophyta</taxon>
        <taxon>Embryophyta</taxon>
        <taxon>Tracheophyta</taxon>
        <taxon>Spermatophyta</taxon>
        <taxon>Magnoliopsida</taxon>
        <taxon>eudicotyledons</taxon>
        <taxon>Gunneridae</taxon>
        <taxon>Pentapetalae</taxon>
        <taxon>rosids</taxon>
        <taxon>malvids</taxon>
        <taxon>Brassicales</taxon>
        <taxon>Brassicaceae</taxon>
        <taxon>Eutremeae</taxon>
        <taxon>Eutrema</taxon>
    </lineage>
</organism>
<evidence type="ECO:0000256" key="1">
    <source>
        <dbReference type="SAM" id="MobiDB-lite"/>
    </source>
</evidence>
<dbReference type="EMBL" id="KI517408">
    <property type="protein sequence ID" value="ESQ47847.1"/>
    <property type="molecule type" value="Genomic_DNA"/>
</dbReference>
<keyword evidence="4" id="KW-1185">Reference proteome</keyword>
<gene>
    <name evidence="3" type="ORF">EUTSA_v10022383mg</name>
</gene>
<dbReference type="Proteomes" id="UP000030689">
    <property type="component" value="Unassembled WGS sequence"/>
</dbReference>
<feature type="domain" description="MATH" evidence="2">
    <location>
        <begin position="181"/>
        <end position="287"/>
    </location>
</feature>
<protein>
    <recommendedName>
        <fullName evidence="2">MATH domain-containing protein</fullName>
    </recommendedName>
</protein>
<dbReference type="InterPro" id="IPR008974">
    <property type="entry name" value="TRAF-like"/>
</dbReference>
<dbReference type="PROSITE" id="PS50144">
    <property type="entry name" value="MATH"/>
    <property type="match status" value="2"/>
</dbReference>
<evidence type="ECO:0000313" key="3">
    <source>
        <dbReference type="EMBL" id="ESQ47847.1"/>
    </source>
</evidence>
<dbReference type="AlphaFoldDB" id="V4LZ92"/>
<dbReference type="Gene3D" id="2.60.210.10">
    <property type="entry name" value="Apoptosis, Tumor Necrosis Factor Receptor Associated Protein 2, Chain A"/>
    <property type="match status" value="2"/>
</dbReference>
<dbReference type="KEGG" id="eus:EUTSA_v10022383mg"/>
<proteinExistence type="predicted"/>
<evidence type="ECO:0000259" key="2">
    <source>
        <dbReference type="PROSITE" id="PS50144"/>
    </source>
</evidence>
<sequence>LLTTSFAGPIPNPESDSKKLIRTQVSSRERKVSSPSILTGFVDRPPSCYSIKIESFHTLVESPFVDRYESDCFEACDQILTLIVYPEENKDDNGTGYISLYVSLDTSNDYFDQSCGNIFAFPRFNADNTIWGLPRVLPLATFNNEENGYLYDDQCEFGVDIFAKFPYAPQETFSITNSFPRPTYTWYIPGFSTLPNNNQSEEFRFEGTYSWTLQIFLNGDGAKKGKNLSVYLNRVLTEEAKYDIYDKVYARAKLRVLNNRQSHNFVEKSNSSKGFVVDDVLIVQVEIEAVSILSWGTLKP</sequence>
<dbReference type="eggNOG" id="KOG1987">
    <property type="taxonomic scope" value="Eukaryota"/>
</dbReference>
<evidence type="ECO:0000313" key="4">
    <source>
        <dbReference type="Proteomes" id="UP000030689"/>
    </source>
</evidence>
<feature type="non-terminal residue" evidence="3">
    <location>
        <position position="1"/>
    </location>
</feature>